<evidence type="ECO:0000256" key="4">
    <source>
        <dbReference type="SAM" id="MobiDB-lite"/>
    </source>
</evidence>
<dbReference type="SUPFAM" id="SSF48008">
    <property type="entry name" value="GntR ligand-binding domain-like"/>
    <property type="match status" value="1"/>
</dbReference>
<evidence type="ECO:0000313" key="7">
    <source>
        <dbReference type="EMBL" id="WOC13241.1"/>
    </source>
</evidence>
<sequence length="279" mass="30265">MPEGTNSSAVERYPVQLQPMSVPKASDVLANDLRERILRGDFPADTALPPERELVNQTKMSRTTVREALRILEVQGLVTIKTGRSGGAFVQLPGGDSVATSVSLLIRGQKLRLTDLLETREAVEPACAAPAAKYRTDEDLAALDAANDAVGDLDLPLEEFLQANVDWHLAVARASHNELLTGFMTALSKAIYSSTENTAFVDTEVRKTTYRAHKSITDAIRAGDSAAATRRMTKHVHGYAEAVVQVEERTEITLDRTGATTSSRHVGRRDLPESSGDQA</sequence>
<dbReference type="RefSeq" id="WP_420039075.1">
    <property type="nucleotide sequence ID" value="NZ_CP128986.1"/>
</dbReference>
<accession>A0AA97GV11</accession>
<dbReference type="Gene3D" id="1.10.10.10">
    <property type="entry name" value="Winged helix-like DNA-binding domain superfamily/Winged helix DNA-binding domain"/>
    <property type="match status" value="1"/>
</dbReference>
<dbReference type="PRINTS" id="PR00035">
    <property type="entry name" value="HTHGNTR"/>
</dbReference>
<dbReference type="GO" id="GO:0003677">
    <property type="term" value="F:DNA binding"/>
    <property type="evidence" value="ECO:0007669"/>
    <property type="project" value="UniProtKB-KW"/>
</dbReference>
<dbReference type="InterPro" id="IPR011711">
    <property type="entry name" value="GntR_C"/>
</dbReference>
<dbReference type="PANTHER" id="PTHR43537:SF5">
    <property type="entry name" value="UXU OPERON TRANSCRIPTIONAL REGULATOR"/>
    <property type="match status" value="1"/>
</dbReference>
<feature type="domain" description="HTH gntR-type" evidence="5">
    <location>
        <begin position="29"/>
        <end position="90"/>
    </location>
</feature>
<dbReference type="AlphaFoldDB" id="A0AA97GV11"/>
<dbReference type="SMART" id="SM00345">
    <property type="entry name" value="HTH_GNTR"/>
    <property type="match status" value="1"/>
</dbReference>
<dbReference type="GO" id="GO:0003700">
    <property type="term" value="F:DNA-binding transcription factor activity"/>
    <property type="evidence" value="ECO:0007669"/>
    <property type="project" value="InterPro"/>
</dbReference>
<protein>
    <submittedName>
        <fullName evidence="7">Pyruvate dehydrogenase complex repressor</fullName>
    </submittedName>
</protein>
<dbReference type="CDD" id="cd07377">
    <property type="entry name" value="WHTH_GntR"/>
    <property type="match status" value="1"/>
</dbReference>
<organism evidence="7">
    <name type="scientific">Gordonia sp. MP11Mi</name>
    <dbReference type="NCBI Taxonomy" id="3022769"/>
    <lineage>
        <taxon>Bacteria</taxon>
        <taxon>Bacillati</taxon>
        <taxon>Actinomycetota</taxon>
        <taxon>Actinomycetes</taxon>
        <taxon>Mycobacteriales</taxon>
        <taxon>Gordoniaceae</taxon>
        <taxon>Gordonia</taxon>
    </lineage>
</organism>
<dbReference type="Pfam" id="PF07729">
    <property type="entry name" value="FCD"/>
    <property type="match status" value="1"/>
</dbReference>
<evidence type="ECO:0000259" key="5">
    <source>
        <dbReference type="SMART" id="SM00345"/>
    </source>
</evidence>
<feature type="region of interest" description="Disordered" evidence="4">
    <location>
        <begin position="253"/>
        <end position="279"/>
    </location>
</feature>
<evidence type="ECO:0000256" key="1">
    <source>
        <dbReference type="ARBA" id="ARBA00023015"/>
    </source>
</evidence>
<dbReference type="InterPro" id="IPR000524">
    <property type="entry name" value="Tscrpt_reg_HTH_GntR"/>
</dbReference>
<keyword evidence="3" id="KW-0804">Transcription</keyword>
<keyword evidence="2" id="KW-0238">DNA-binding</keyword>
<dbReference type="Pfam" id="PF00392">
    <property type="entry name" value="GntR"/>
    <property type="match status" value="1"/>
</dbReference>
<keyword evidence="7" id="KW-0670">Pyruvate</keyword>
<proteinExistence type="predicted"/>
<feature type="domain" description="GntR C-terminal" evidence="6">
    <location>
        <begin position="115"/>
        <end position="238"/>
    </location>
</feature>
<dbReference type="Gene3D" id="1.20.120.530">
    <property type="entry name" value="GntR ligand-binding domain-like"/>
    <property type="match status" value="1"/>
</dbReference>
<evidence type="ECO:0000259" key="6">
    <source>
        <dbReference type="SMART" id="SM00895"/>
    </source>
</evidence>
<dbReference type="PANTHER" id="PTHR43537">
    <property type="entry name" value="TRANSCRIPTIONAL REGULATOR, GNTR FAMILY"/>
    <property type="match status" value="1"/>
</dbReference>
<dbReference type="SMART" id="SM00895">
    <property type="entry name" value="FCD"/>
    <property type="match status" value="1"/>
</dbReference>
<dbReference type="EMBL" id="CP128986">
    <property type="protein sequence ID" value="WOC13241.1"/>
    <property type="molecule type" value="Genomic_DNA"/>
</dbReference>
<evidence type="ECO:0000256" key="3">
    <source>
        <dbReference type="ARBA" id="ARBA00023163"/>
    </source>
</evidence>
<evidence type="ECO:0000256" key="2">
    <source>
        <dbReference type="ARBA" id="ARBA00023125"/>
    </source>
</evidence>
<name>A0AA97GV11_9ACTN</name>
<dbReference type="SUPFAM" id="SSF46785">
    <property type="entry name" value="Winged helix' DNA-binding domain"/>
    <property type="match status" value="1"/>
</dbReference>
<dbReference type="InterPro" id="IPR008920">
    <property type="entry name" value="TF_FadR/GntR_C"/>
</dbReference>
<reference evidence="7" key="1">
    <citation type="submission" date="2023-06" db="EMBL/GenBank/DDBJ databases">
        <title>Gordonia sp. nov. and Pseudochrobactrum sp. nov., two species isolated from the burying beetle Nicrophorus vespilloides.</title>
        <authorList>
            <person name="Poehlein A."/>
            <person name="Guzman J."/>
            <person name="Daniel R."/>
            <person name="Vilcinskas A."/>
        </authorList>
    </citation>
    <scope>NUCLEOTIDE SEQUENCE</scope>
    <source>
        <strain evidence="7">MP11Mi</strain>
    </source>
</reference>
<dbReference type="InterPro" id="IPR036390">
    <property type="entry name" value="WH_DNA-bd_sf"/>
</dbReference>
<keyword evidence="1" id="KW-0805">Transcription regulation</keyword>
<dbReference type="InterPro" id="IPR036388">
    <property type="entry name" value="WH-like_DNA-bd_sf"/>
</dbReference>
<gene>
    <name evidence="7" type="primary">pdhR_2</name>
    <name evidence="7" type="ORF">MP11Mi_23420</name>
</gene>